<dbReference type="Ensembl" id="ENSGAGT00000023428.1">
    <property type="protein sequence ID" value="ENSGAGP00000020571.1"/>
    <property type="gene ID" value="ENSGAGG00000015141.1"/>
</dbReference>
<dbReference type="Gene3D" id="3.30.160.60">
    <property type="entry name" value="Classic Zinc Finger"/>
    <property type="match status" value="1"/>
</dbReference>
<feature type="domain" description="RING-type" evidence="5">
    <location>
        <begin position="17"/>
        <end position="59"/>
    </location>
</feature>
<evidence type="ECO:0000256" key="3">
    <source>
        <dbReference type="ARBA" id="ARBA00022833"/>
    </source>
</evidence>
<dbReference type="Pfam" id="PF15227">
    <property type="entry name" value="zf-C3HC4_4"/>
    <property type="match status" value="1"/>
</dbReference>
<organism evidence="7 8">
    <name type="scientific">Gopherus agassizii</name>
    <name type="common">Agassiz's desert tortoise</name>
    <dbReference type="NCBI Taxonomy" id="38772"/>
    <lineage>
        <taxon>Eukaryota</taxon>
        <taxon>Metazoa</taxon>
        <taxon>Chordata</taxon>
        <taxon>Craniata</taxon>
        <taxon>Vertebrata</taxon>
        <taxon>Euteleostomi</taxon>
        <taxon>Archelosauria</taxon>
        <taxon>Testudinata</taxon>
        <taxon>Testudines</taxon>
        <taxon>Cryptodira</taxon>
        <taxon>Durocryptodira</taxon>
        <taxon>Testudinoidea</taxon>
        <taxon>Testudinidae</taxon>
        <taxon>Gopherus</taxon>
    </lineage>
</organism>
<evidence type="ECO:0000313" key="7">
    <source>
        <dbReference type="Ensembl" id="ENSGAGP00000020571.1"/>
    </source>
</evidence>
<reference evidence="7" key="3">
    <citation type="submission" date="2025-09" db="UniProtKB">
        <authorList>
            <consortium name="Ensembl"/>
        </authorList>
    </citation>
    <scope>IDENTIFICATION</scope>
</reference>
<dbReference type="SUPFAM" id="SSF57850">
    <property type="entry name" value="RING/U-box"/>
    <property type="match status" value="1"/>
</dbReference>
<dbReference type="Pfam" id="PF00643">
    <property type="entry name" value="zf-B_box"/>
    <property type="match status" value="1"/>
</dbReference>
<dbReference type="InterPro" id="IPR001841">
    <property type="entry name" value="Znf_RING"/>
</dbReference>
<dbReference type="SUPFAM" id="SSF57845">
    <property type="entry name" value="B-box zinc-binding domain"/>
    <property type="match status" value="1"/>
</dbReference>
<evidence type="ECO:0000259" key="6">
    <source>
        <dbReference type="PROSITE" id="PS50119"/>
    </source>
</evidence>
<keyword evidence="2 4" id="KW-0863">Zinc-finger</keyword>
<dbReference type="CDD" id="cd16594">
    <property type="entry name" value="RING-HC_TRIM7-like_C-IV"/>
    <property type="match status" value="1"/>
</dbReference>
<dbReference type="InterPro" id="IPR017907">
    <property type="entry name" value="Znf_RING_CS"/>
</dbReference>
<proteinExistence type="predicted"/>
<evidence type="ECO:0000256" key="4">
    <source>
        <dbReference type="PROSITE-ProRule" id="PRU00024"/>
    </source>
</evidence>
<dbReference type="CDD" id="cd19762">
    <property type="entry name" value="Bbox2_TRIM7-like"/>
    <property type="match status" value="1"/>
</dbReference>
<dbReference type="Gene3D" id="3.30.40.10">
    <property type="entry name" value="Zinc/RING finger domain, C3HC4 (zinc finger)"/>
    <property type="match status" value="1"/>
</dbReference>
<dbReference type="STRING" id="38772.ENSGAGP00000020571"/>
<dbReference type="InterPro" id="IPR000315">
    <property type="entry name" value="Znf_B-box"/>
</dbReference>
<dbReference type="PANTHER" id="PTHR24103">
    <property type="entry name" value="E3 UBIQUITIN-PROTEIN LIGASE TRIM"/>
    <property type="match status" value="1"/>
</dbReference>
<evidence type="ECO:0000256" key="1">
    <source>
        <dbReference type="ARBA" id="ARBA00022723"/>
    </source>
</evidence>
<evidence type="ECO:0000313" key="8">
    <source>
        <dbReference type="Proteomes" id="UP000291020"/>
    </source>
</evidence>
<sequence>MEGAAGPARSLQDELTCPVCLEYLRDPVMVSDCGHNFCRACVTKCWEESERSLCCPQCREPAPAGPGVCERHGEALKLFCQEDQKPVCLVCHLSWDHRAHRVVPIEEAARGCKVGEGAGASVLELGVCPHPRLEAVSILCSPGSQPFPFRGPLQHATKTPAQQPYCSRGCWKPSQRRHACPATPLIASSLWFLLRALPPPFPHLDEELVIWPDSRSPPSPGLGFWGKVRASGLS</sequence>
<keyword evidence="1" id="KW-0479">Metal-binding</keyword>
<reference evidence="8" key="1">
    <citation type="journal article" date="2017" name="PLoS ONE">
        <title>The Agassiz's desert tortoise genome provides a resource for the conservation of a threatened species.</title>
        <authorList>
            <person name="Tollis M."/>
            <person name="DeNardo D.F."/>
            <person name="Cornelius J.A."/>
            <person name="Dolby G.A."/>
            <person name="Edwards T."/>
            <person name="Henen B.T."/>
            <person name="Karl A.E."/>
            <person name="Murphy R.W."/>
            <person name="Kusumi K."/>
        </authorList>
    </citation>
    <scope>NUCLEOTIDE SEQUENCE [LARGE SCALE GENOMIC DNA]</scope>
</reference>
<reference evidence="7" key="2">
    <citation type="submission" date="2025-08" db="UniProtKB">
        <authorList>
            <consortium name="Ensembl"/>
        </authorList>
    </citation>
    <scope>IDENTIFICATION</scope>
</reference>
<evidence type="ECO:0008006" key="9">
    <source>
        <dbReference type="Google" id="ProtNLM"/>
    </source>
</evidence>
<dbReference type="SMART" id="SM00336">
    <property type="entry name" value="BBOX"/>
    <property type="match status" value="1"/>
</dbReference>
<name>A0A452HZC4_9SAUR</name>
<feature type="domain" description="B box-type" evidence="6">
    <location>
        <begin position="64"/>
        <end position="105"/>
    </location>
</feature>
<evidence type="ECO:0000256" key="2">
    <source>
        <dbReference type="ARBA" id="ARBA00022771"/>
    </source>
</evidence>
<dbReference type="AlphaFoldDB" id="A0A452HZC4"/>
<dbReference type="PROSITE" id="PS00518">
    <property type="entry name" value="ZF_RING_1"/>
    <property type="match status" value="1"/>
</dbReference>
<keyword evidence="8" id="KW-1185">Reference proteome</keyword>
<dbReference type="SMART" id="SM00184">
    <property type="entry name" value="RING"/>
    <property type="match status" value="1"/>
</dbReference>
<dbReference type="PROSITE" id="PS50119">
    <property type="entry name" value="ZF_BBOX"/>
    <property type="match status" value="1"/>
</dbReference>
<accession>A0A452HZC4</accession>
<dbReference type="InterPro" id="IPR013083">
    <property type="entry name" value="Znf_RING/FYVE/PHD"/>
</dbReference>
<dbReference type="InterPro" id="IPR050143">
    <property type="entry name" value="TRIM/RBCC"/>
</dbReference>
<protein>
    <recommendedName>
        <fullName evidence="9">RING-type domain-containing protein</fullName>
    </recommendedName>
</protein>
<dbReference type="PROSITE" id="PS50089">
    <property type="entry name" value="ZF_RING_2"/>
    <property type="match status" value="1"/>
</dbReference>
<dbReference type="Proteomes" id="UP000291020">
    <property type="component" value="Unassembled WGS sequence"/>
</dbReference>
<keyword evidence="3" id="KW-0862">Zinc</keyword>
<dbReference type="GO" id="GO:0008270">
    <property type="term" value="F:zinc ion binding"/>
    <property type="evidence" value="ECO:0007669"/>
    <property type="project" value="UniProtKB-KW"/>
</dbReference>
<evidence type="ECO:0000259" key="5">
    <source>
        <dbReference type="PROSITE" id="PS50089"/>
    </source>
</evidence>